<evidence type="ECO:0000256" key="7">
    <source>
        <dbReference type="ARBA" id="ARBA00022840"/>
    </source>
</evidence>
<dbReference type="GO" id="GO:0005524">
    <property type="term" value="F:ATP binding"/>
    <property type="evidence" value="ECO:0007669"/>
    <property type="project" value="UniProtKB-KW"/>
</dbReference>
<dbReference type="Gene3D" id="1.20.1580.10">
    <property type="entry name" value="ABC transporter ATPase like domain"/>
    <property type="match status" value="2"/>
</dbReference>
<dbReference type="AlphaFoldDB" id="A0A0R1WKJ0"/>
<evidence type="ECO:0000256" key="13">
    <source>
        <dbReference type="ARBA" id="ARBA00042156"/>
    </source>
</evidence>
<keyword evidence="3" id="KW-0677">Repeat</keyword>
<evidence type="ECO:0000256" key="9">
    <source>
        <dbReference type="ARBA" id="ARBA00023125"/>
    </source>
</evidence>
<dbReference type="EMBL" id="AZFV01000002">
    <property type="protein sequence ID" value="KRM18384.1"/>
    <property type="molecule type" value="Genomic_DNA"/>
</dbReference>
<evidence type="ECO:0000256" key="3">
    <source>
        <dbReference type="ARBA" id="ARBA00022737"/>
    </source>
</evidence>
<dbReference type="PANTHER" id="PTHR43152:SF3">
    <property type="entry name" value="UVRABC SYSTEM PROTEIN A"/>
    <property type="match status" value="1"/>
</dbReference>
<name>A0A0R1WKJ0_9LACO</name>
<dbReference type="GO" id="GO:0006281">
    <property type="term" value="P:DNA repair"/>
    <property type="evidence" value="ECO:0007669"/>
    <property type="project" value="UniProtKB-KW"/>
</dbReference>
<keyword evidence="10" id="KW-0234">DNA repair</keyword>
<dbReference type="GO" id="GO:0016887">
    <property type="term" value="F:ATP hydrolysis activity"/>
    <property type="evidence" value="ECO:0007669"/>
    <property type="project" value="InterPro"/>
</dbReference>
<dbReference type="Gene3D" id="1.10.8.280">
    <property type="entry name" value="ABC transporter ATPase domain-like"/>
    <property type="match status" value="1"/>
</dbReference>
<keyword evidence="4" id="KW-0547">Nucleotide-binding</keyword>
<protein>
    <recommendedName>
        <fullName evidence="12">UvrABC system protein A</fullName>
    </recommendedName>
    <alternativeName>
        <fullName evidence="13">Excinuclease ABC subunit A</fullName>
    </alternativeName>
</protein>
<dbReference type="Gene3D" id="3.40.50.300">
    <property type="entry name" value="P-loop containing nucleotide triphosphate hydrolases"/>
    <property type="match status" value="3"/>
</dbReference>
<dbReference type="PATRIC" id="fig|1423774.3.peg.966"/>
<evidence type="ECO:0000313" key="16">
    <source>
        <dbReference type="Proteomes" id="UP000051302"/>
    </source>
</evidence>
<reference evidence="15 16" key="1">
    <citation type="journal article" date="2015" name="Genome Announc.">
        <title>Expanding the biotechnology potential of lactobacilli through comparative genomics of 213 strains and associated genera.</title>
        <authorList>
            <person name="Sun Z."/>
            <person name="Harris H.M."/>
            <person name="McCann A."/>
            <person name="Guo C."/>
            <person name="Argimon S."/>
            <person name="Zhang W."/>
            <person name="Yang X."/>
            <person name="Jeffery I.B."/>
            <person name="Cooney J.C."/>
            <person name="Kagawa T.F."/>
            <person name="Liu W."/>
            <person name="Song Y."/>
            <person name="Salvetti E."/>
            <person name="Wrobel A."/>
            <person name="Rasinkangas P."/>
            <person name="Parkhill J."/>
            <person name="Rea M.C."/>
            <person name="O'Sullivan O."/>
            <person name="Ritari J."/>
            <person name="Douillard F.P."/>
            <person name="Paul Ross R."/>
            <person name="Yang R."/>
            <person name="Briner A.E."/>
            <person name="Felis G.E."/>
            <person name="de Vos W.M."/>
            <person name="Barrangou R."/>
            <person name="Klaenhammer T.R."/>
            <person name="Caufield P.W."/>
            <person name="Cui Y."/>
            <person name="Zhang H."/>
            <person name="O'Toole P.W."/>
        </authorList>
    </citation>
    <scope>NUCLEOTIDE SEQUENCE [LARGE SCALE GENOMIC DNA]</scope>
    <source>
        <strain evidence="15 16">DSM 16982</strain>
    </source>
</reference>
<evidence type="ECO:0000256" key="5">
    <source>
        <dbReference type="ARBA" id="ARBA00022763"/>
    </source>
</evidence>
<keyword evidence="6" id="KW-0228">DNA excision</keyword>
<evidence type="ECO:0000256" key="12">
    <source>
        <dbReference type="ARBA" id="ARBA00039316"/>
    </source>
</evidence>
<keyword evidence="5" id="KW-0227">DNA damage</keyword>
<dbReference type="GO" id="GO:0004518">
    <property type="term" value="F:nuclease activity"/>
    <property type="evidence" value="ECO:0007669"/>
    <property type="project" value="UniProtKB-KW"/>
</dbReference>
<keyword evidence="9" id="KW-0238">DNA-binding</keyword>
<keyword evidence="2" id="KW-0963">Cytoplasm</keyword>
<keyword evidence="7" id="KW-0067">ATP-binding</keyword>
<dbReference type="InterPro" id="IPR003439">
    <property type="entry name" value="ABC_transporter-like_ATP-bd"/>
</dbReference>
<dbReference type="SMART" id="SM00382">
    <property type="entry name" value="AAA"/>
    <property type="match status" value="2"/>
</dbReference>
<dbReference type="GO" id="GO:0005737">
    <property type="term" value="C:cytoplasm"/>
    <property type="evidence" value="ECO:0007669"/>
    <property type="project" value="UniProtKB-SubCell"/>
</dbReference>
<evidence type="ECO:0000313" key="15">
    <source>
        <dbReference type="EMBL" id="KRM18384.1"/>
    </source>
</evidence>
<dbReference type="RefSeq" id="WP_057890911.1">
    <property type="nucleotide sequence ID" value="NZ_AZFV01000002.1"/>
</dbReference>
<dbReference type="InterPro" id="IPR003593">
    <property type="entry name" value="AAA+_ATPase"/>
</dbReference>
<evidence type="ECO:0000256" key="11">
    <source>
        <dbReference type="ARBA" id="ARBA00038000"/>
    </source>
</evidence>
<evidence type="ECO:0000256" key="2">
    <source>
        <dbReference type="ARBA" id="ARBA00022490"/>
    </source>
</evidence>
<dbReference type="PROSITE" id="PS50893">
    <property type="entry name" value="ABC_TRANSPORTER_2"/>
    <property type="match status" value="1"/>
</dbReference>
<dbReference type="InterPro" id="IPR017871">
    <property type="entry name" value="ABC_transporter-like_CS"/>
</dbReference>
<accession>A0A0R1WKJ0</accession>
<dbReference type="InterPro" id="IPR027417">
    <property type="entry name" value="P-loop_NTPase"/>
</dbReference>
<evidence type="ECO:0000256" key="10">
    <source>
        <dbReference type="ARBA" id="ARBA00023204"/>
    </source>
</evidence>
<gene>
    <name evidence="15" type="ORF">FD31_GL000927</name>
</gene>
<evidence type="ECO:0000256" key="4">
    <source>
        <dbReference type="ARBA" id="ARBA00022741"/>
    </source>
</evidence>
<organism evidence="15 16">
    <name type="scientific">Companilactobacillus nantensis DSM 16982</name>
    <dbReference type="NCBI Taxonomy" id="1423774"/>
    <lineage>
        <taxon>Bacteria</taxon>
        <taxon>Bacillati</taxon>
        <taxon>Bacillota</taxon>
        <taxon>Bacilli</taxon>
        <taxon>Lactobacillales</taxon>
        <taxon>Lactobacillaceae</taxon>
        <taxon>Companilactobacillus</taxon>
    </lineage>
</organism>
<dbReference type="PROSITE" id="PS00211">
    <property type="entry name" value="ABC_TRANSPORTER_1"/>
    <property type="match status" value="1"/>
</dbReference>
<dbReference type="PANTHER" id="PTHR43152">
    <property type="entry name" value="UVRABC SYSTEM PROTEIN A"/>
    <property type="match status" value="1"/>
</dbReference>
<evidence type="ECO:0000259" key="14">
    <source>
        <dbReference type="PROSITE" id="PS50893"/>
    </source>
</evidence>
<evidence type="ECO:0000256" key="8">
    <source>
        <dbReference type="ARBA" id="ARBA00022881"/>
    </source>
</evidence>
<dbReference type="GO" id="GO:0003677">
    <property type="term" value="F:DNA binding"/>
    <property type="evidence" value="ECO:0007669"/>
    <property type="project" value="UniProtKB-KW"/>
</dbReference>
<comment type="similarity">
    <text evidence="11">Belongs to the ABC transporter superfamily. UvrA family.</text>
</comment>
<sequence>MNDFIEVVGANNNNLQNVSVKIPKHQITVFTGLSGSGKSSLVFDTIAAESQRLLNETYSAFVQQMLPKYEAPQVAAIKNLPVSIVIDQKKIGGNARSTVGTITEIYTGLRLLYSRIAKPFVGYSMVYSFNNPTGMCPTCQGLGVTKQVDIHELLDFDKSLNEGAIQFPTFQPGGFRWLRYTETGNFDNNKKICDYSDKELEKLLFDKGSQPDNPTSKWPKTSKYIGIVERIKTTIMEKGGLHYQKALNETFNEQTCPDCHGTRVNKMIRSAKINGQSIADCSEMAIDDLIAFLQQIQGNQEINLVLKNLLTRLNSLKVVGLDYLTLSRSTTSLSGGESQRIKMTKHLNSALSDVCYIFDEPSVGLHPQDLMGINKIFKKLRDQGNTVLLIDHDPDVIKIADNVVEMGPGAGKKGGQITFEGTYQNLLSSQTVTGQALCQKHSLNTNKKDFQNFYQLQHAHKYNVQDASIKVPKNALTVVTGVAGSGKSTLIRELFTKKYPQAVTFDQSAIKGSNRSNILTYLGVFDEIRKQFAKVSQQPVSLFSFNGQGGCPECHGKGYIKFDLAYMGDVKQICEKCHGKRYSDEALKIKCQGLNIFEVLQLTASDGLGLFSKRIDQVLQNLLDANLGYLNFGQSLDTLSGGELQRLKIAKSLGESKQSNLLILDEPSTGLHESDIKQLLSLMKNLITTGKTLIVLEHNLSIISQAQWIIDLGPRGGRYGGQILFQGYPVDLIKNQTSFTAQHLRSFCLSTNH</sequence>
<dbReference type="CDD" id="cd03270">
    <property type="entry name" value="ABC_UvrA_I"/>
    <property type="match status" value="1"/>
</dbReference>
<keyword evidence="16" id="KW-1185">Reference proteome</keyword>
<keyword evidence="8" id="KW-0267">Excision nuclease</keyword>
<dbReference type="Proteomes" id="UP000051302">
    <property type="component" value="Unassembled WGS sequence"/>
</dbReference>
<evidence type="ECO:0000256" key="1">
    <source>
        <dbReference type="ARBA" id="ARBA00004496"/>
    </source>
</evidence>
<proteinExistence type="inferred from homology"/>
<dbReference type="STRING" id="1423774.FD31_GL000927"/>
<dbReference type="Pfam" id="PF00005">
    <property type="entry name" value="ABC_tran"/>
    <property type="match status" value="1"/>
</dbReference>
<comment type="subcellular location">
    <subcellularLocation>
        <location evidence="1">Cytoplasm</location>
    </subcellularLocation>
</comment>
<feature type="domain" description="ABC transporter" evidence="14">
    <location>
        <begin position="448"/>
        <end position="745"/>
    </location>
</feature>
<comment type="caution">
    <text evidence="15">The sequence shown here is derived from an EMBL/GenBank/DDBJ whole genome shotgun (WGS) entry which is preliminary data.</text>
</comment>
<dbReference type="SUPFAM" id="SSF52540">
    <property type="entry name" value="P-loop containing nucleoside triphosphate hydrolases"/>
    <property type="match status" value="2"/>
</dbReference>
<evidence type="ECO:0000256" key="6">
    <source>
        <dbReference type="ARBA" id="ARBA00022769"/>
    </source>
</evidence>